<protein>
    <recommendedName>
        <fullName evidence="2">alpha-galactosidase</fullName>
        <ecNumber evidence="2">3.2.1.22</ecNumber>
    </recommendedName>
</protein>
<dbReference type="GO" id="GO:0004557">
    <property type="term" value="F:alpha-galactosidase activity"/>
    <property type="evidence" value="ECO:0007669"/>
    <property type="project" value="UniProtKB-EC"/>
</dbReference>
<evidence type="ECO:0000256" key="3">
    <source>
        <dbReference type="SAM" id="MobiDB-lite"/>
    </source>
</evidence>
<evidence type="ECO:0000256" key="1">
    <source>
        <dbReference type="ARBA" id="ARBA00001255"/>
    </source>
</evidence>
<dbReference type="Gene3D" id="3.20.20.70">
    <property type="entry name" value="Aldolase class I"/>
    <property type="match status" value="1"/>
</dbReference>
<dbReference type="Pfam" id="PF03537">
    <property type="entry name" value="Glyco_hydro_114"/>
    <property type="match status" value="1"/>
</dbReference>
<dbReference type="SUPFAM" id="SSF51445">
    <property type="entry name" value="(Trans)glycosidases"/>
    <property type="match status" value="1"/>
</dbReference>
<comment type="catalytic activity">
    <reaction evidence="1">
        <text>Hydrolysis of terminal, non-reducing alpha-D-galactose residues in alpha-D-galactosides, including galactose oligosaccharides, galactomannans and galactolipids.</text>
        <dbReference type="EC" id="3.2.1.22"/>
    </reaction>
</comment>
<dbReference type="EMBL" id="JAULSN010000001">
    <property type="protein sequence ID" value="KAK3384073.1"/>
    <property type="molecule type" value="Genomic_DNA"/>
</dbReference>
<reference evidence="6" key="2">
    <citation type="submission" date="2023-06" db="EMBL/GenBank/DDBJ databases">
        <authorList>
            <consortium name="Lawrence Berkeley National Laboratory"/>
            <person name="Haridas S."/>
            <person name="Hensen N."/>
            <person name="Bonometti L."/>
            <person name="Westerberg I."/>
            <person name="Brannstrom I.O."/>
            <person name="Guillou S."/>
            <person name="Cros-Aarteil S."/>
            <person name="Calhoun S."/>
            <person name="Kuo A."/>
            <person name="Mondo S."/>
            <person name="Pangilinan J."/>
            <person name="Riley R."/>
            <person name="Labutti K."/>
            <person name="Andreopoulos B."/>
            <person name="Lipzen A."/>
            <person name="Chen C."/>
            <person name="Yanf M."/>
            <person name="Daum C."/>
            <person name="Ng V."/>
            <person name="Clum A."/>
            <person name="Steindorff A."/>
            <person name="Ohm R."/>
            <person name="Martin F."/>
            <person name="Silar P."/>
            <person name="Natvig D."/>
            <person name="Lalanne C."/>
            <person name="Gautier V."/>
            <person name="Ament-Velasquez S.L."/>
            <person name="Kruys A."/>
            <person name="Hutchinson M.I."/>
            <person name="Powell A.J."/>
            <person name="Barry K."/>
            <person name="Miller A.N."/>
            <person name="Grigoriev I.V."/>
            <person name="Debuchy R."/>
            <person name="Gladieux P."/>
            <person name="Thoren M.H."/>
            <person name="Johannesson H."/>
        </authorList>
    </citation>
    <scope>NUCLEOTIDE SEQUENCE</scope>
    <source>
        <strain evidence="6">CBS 958.72</strain>
    </source>
</reference>
<dbReference type="Proteomes" id="UP001287356">
    <property type="component" value="Unassembled WGS sequence"/>
</dbReference>
<accession>A0AAE0NM41</accession>
<feature type="domain" description="Glycoside-hydrolase family GH114 TIM-barrel" evidence="5">
    <location>
        <begin position="93"/>
        <end position="328"/>
    </location>
</feature>
<organism evidence="6 7">
    <name type="scientific">Lasiosphaeria ovina</name>
    <dbReference type="NCBI Taxonomy" id="92902"/>
    <lineage>
        <taxon>Eukaryota</taxon>
        <taxon>Fungi</taxon>
        <taxon>Dikarya</taxon>
        <taxon>Ascomycota</taxon>
        <taxon>Pezizomycotina</taxon>
        <taxon>Sordariomycetes</taxon>
        <taxon>Sordariomycetidae</taxon>
        <taxon>Sordariales</taxon>
        <taxon>Lasiosphaeriaceae</taxon>
        <taxon>Lasiosphaeria</taxon>
    </lineage>
</organism>
<proteinExistence type="predicted"/>
<keyword evidence="4" id="KW-0472">Membrane</keyword>
<reference evidence="6" key="1">
    <citation type="journal article" date="2023" name="Mol. Phylogenet. Evol.">
        <title>Genome-scale phylogeny and comparative genomics of the fungal order Sordariales.</title>
        <authorList>
            <person name="Hensen N."/>
            <person name="Bonometti L."/>
            <person name="Westerberg I."/>
            <person name="Brannstrom I.O."/>
            <person name="Guillou S."/>
            <person name="Cros-Aarteil S."/>
            <person name="Calhoun S."/>
            <person name="Haridas S."/>
            <person name="Kuo A."/>
            <person name="Mondo S."/>
            <person name="Pangilinan J."/>
            <person name="Riley R."/>
            <person name="LaButti K."/>
            <person name="Andreopoulos B."/>
            <person name="Lipzen A."/>
            <person name="Chen C."/>
            <person name="Yan M."/>
            <person name="Daum C."/>
            <person name="Ng V."/>
            <person name="Clum A."/>
            <person name="Steindorff A."/>
            <person name="Ohm R.A."/>
            <person name="Martin F."/>
            <person name="Silar P."/>
            <person name="Natvig D.O."/>
            <person name="Lalanne C."/>
            <person name="Gautier V."/>
            <person name="Ament-Velasquez S.L."/>
            <person name="Kruys A."/>
            <person name="Hutchinson M.I."/>
            <person name="Powell A.J."/>
            <person name="Barry K."/>
            <person name="Miller A.N."/>
            <person name="Grigoriev I.V."/>
            <person name="Debuchy R."/>
            <person name="Gladieux P."/>
            <person name="Hiltunen Thoren M."/>
            <person name="Johannesson H."/>
        </authorList>
    </citation>
    <scope>NUCLEOTIDE SEQUENCE</scope>
    <source>
        <strain evidence="6">CBS 958.72</strain>
    </source>
</reference>
<evidence type="ECO:0000313" key="6">
    <source>
        <dbReference type="EMBL" id="KAK3384073.1"/>
    </source>
</evidence>
<comment type="caution">
    <text evidence="6">The sequence shown here is derived from an EMBL/GenBank/DDBJ whole genome shotgun (WGS) entry which is preliminary data.</text>
</comment>
<keyword evidence="7" id="KW-1185">Reference proteome</keyword>
<keyword evidence="4" id="KW-0812">Transmembrane</keyword>
<feature type="transmembrane region" description="Helical" evidence="4">
    <location>
        <begin position="41"/>
        <end position="65"/>
    </location>
</feature>
<sequence length="356" mass="39048">MDGKVYGKNEVTPHAVGDNEDPEPLTQKETRSTWLSRRSRLVLSTLLLALVILGLALGLGLGLGLRHHGGTPAPSATPSPEPGPIWQPRVNMSWQIILDYPLRIDDENPTIEPDVDVYDIDMFLSQNNTVIANLHKLGKKVICYFSAGSYEPWRPDAYKFLDSDLGNTLAGWANERWLNISSPSVRAIMASRIEMASKIGCDAIDPDNVDGYQNDSGLDLTATSSIQFLNFLAGLAREHNLAIGLKNSLDIIKDVLHLVQFSVNEECANYHECFAFSDFIQDNKPVFHVEYPAGAPGAISTKEQQDSCEASGAAGFSTVLKTLELTSWVEYCNGQTANTSVITTTVDDHPILPNIF</sequence>
<dbReference type="InterPro" id="IPR004352">
    <property type="entry name" value="GH114_TIM-barrel"/>
</dbReference>
<keyword evidence="4" id="KW-1133">Transmembrane helix</keyword>
<dbReference type="InterPro" id="IPR013785">
    <property type="entry name" value="Aldolase_TIM"/>
</dbReference>
<name>A0AAE0NM41_9PEZI</name>
<gene>
    <name evidence="6" type="ORF">B0T24DRAFT_72686</name>
</gene>
<feature type="region of interest" description="Disordered" evidence="3">
    <location>
        <begin position="1"/>
        <end position="31"/>
    </location>
</feature>
<dbReference type="InterPro" id="IPR017853">
    <property type="entry name" value="GH"/>
</dbReference>
<dbReference type="AlphaFoldDB" id="A0AAE0NM41"/>
<evidence type="ECO:0000256" key="2">
    <source>
        <dbReference type="ARBA" id="ARBA00012755"/>
    </source>
</evidence>
<dbReference type="PANTHER" id="PTHR35273">
    <property type="entry name" value="ALPHA-1,4 POLYGALACTOSAMINIDASE, PUTATIVE (AFU_ORTHOLOGUE AFUA_3G07890)-RELATED"/>
    <property type="match status" value="1"/>
</dbReference>
<evidence type="ECO:0000256" key="4">
    <source>
        <dbReference type="SAM" id="Phobius"/>
    </source>
</evidence>
<evidence type="ECO:0000313" key="7">
    <source>
        <dbReference type="Proteomes" id="UP001287356"/>
    </source>
</evidence>
<evidence type="ECO:0000259" key="5">
    <source>
        <dbReference type="Pfam" id="PF03537"/>
    </source>
</evidence>
<dbReference type="EC" id="3.2.1.22" evidence="2"/>
<dbReference type="PANTHER" id="PTHR35273:SF2">
    <property type="entry name" value="ALPHA-GALACTOSIDASE"/>
    <property type="match status" value="1"/>
</dbReference>